<sequence length="46" mass="5339">MPVNIGLIRIIVFKLTVMFQKLNKIPFLKHSRKVQNLIAFNQSSVL</sequence>
<evidence type="ECO:0000313" key="1">
    <source>
        <dbReference type="EMBL" id="GBF31865.1"/>
    </source>
</evidence>
<proteinExistence type="predicted"/>
<dbReference type="AlphaFoldDB" id="A0A2L2X6T6"/>
<gene>
    <name evidence="1" type="ORF">DCCM_0049</name>
</gene>
<organism evidence="1 2">
    <name type="scientific">Desulfocucumis palustris</name>
    <dbReference type="NCBI Taxonomy" id="1898651"/>
    <lineage>
        <taxon>Bacteria</taxon>
        <taxon>Bacillati</taxon>
        <taxon>Bacillota</taxon>
        <taxon>Clostridia</taxon>
        <taxon>Eubacteriales</taxon>
        <taxon>Desulfocucumaceae</taxon>
        <taxon>Desulfocucumis</taxon>
    </lineage>
</organism>
<dbReference type="Proteomes" id="UP000239549">
    <property type="component" value="Unassembled WGS sequence"/>
</dbReference>
<reference evidence="2" key="1">
    <citation type="submission" date="2018-02" db="EMBL/GenBank/DDBJ databases">
        <title>Genome sequence of Desulfocucumis palustris strain NAW-5.</title>
        <authorList>
            <person name="Watanabe M."/>
            <person name="Kojima H."/>
            <person name="Fukui M."/>
        </authorList>
    </citation>
    <scope>NUCLEOTIDE SEQUENCE [LARGE SCALE GENOMIC DNA]</scope>
    <source>
        <strain evidence="2">NAW-5</strain>
    </source>
</reference>
<evidence type="ECO:0000313" key="2">
    <source>
        <dbReference type="Proteomes" id="UP000239549"/>
    </source>
</evidence>
<dbReference type="EMBL" id="BFAV01000003">
    <property type="protein sequence ID" value="GBF31865.1"/>
    <property type="molecule type" value="Genomic_DNA"/>
</dbReference>
<comment type="caution">
    <text evidence="1">The sequence shown here is derived from an EMBL/GenBank/DDBJ whole genome shotgun (WGS) entry which is preliminary data.</text>
</comment>
<name>A0A2L2X6T6_9FIRM</name>
<protein>
    <submittedName>
        <fullName evidence="1">Uncharacterized protein</fullName>
    </submittedName>
</protein>
<keyword evidence="2" id="KW-1185">Reference proteome</keyword>
<accession>A0A2L2X6T6</accession>